<evidence type="ECO:0000256" key="3">
    <source>
        <dbReference type="ARBA" id="ARBA00022771"/>
    </source>
</evidence>
<dbReference type="AlphaFoldDB" id="A0A485NNU5"/>
<evidence type="ECO:0000256" key="5">
    <source>
        <dbReference type="PROSITE-ProRule" id="PRU00042"/>
    </source>
</evidence>
<name>A0A485NNU5_LYNPA</name>
<dbReference type="SMART" id="SM00349">
    <property type="entry name" value="KRAB"/>
    <property type="match status" value="1"/>
</dbReference>
<evidence type="ECO:0000256" key="2">
    <source>
        <dbReference type="ARBA" id="ARBA00022737"/>
    </source>
</evidence>
<dbReference type="PANTHER" id="PTHR23232">
    <property type="entry name" value="KRAB DOMAIN C2H2 ZINC FINGER"/>
    <property type="match status" value="1"/>
</dbReference>
<feature type="region of interest" description="Disordered" evidence="6">
    <location>
        <begin position="506"/>
        <end position="530"/>
    </location>
</feature>
<dbReference type="InterPro" id="IPR001909">
    <property type="entry name" value="KRAB"/>
</dbReference>
<reference evidence="10 11" key="1">
    <citation type="submission" date="2019-01" db="EMBL/GenBank/DDBJ databases">
        <authorList>
            <person name="Alioto T."/>
            <person name="Alioto T."/>
        </authorList>
    </citation>
    <scope>NUCLEOTIDE SEQUENCE [LARGE SCALE GENOMIC DNA]</scope>
</reference>
<dbReference type="FunFam" id="3.30.160.60:FF:000100">
    <property type="entry name" value="Zinc finger 45-like"/>
    <property type="match status" value="1"/>
</dbReference>
<dbReference type="GO" id="GO:0001227">
    <property type="term" value="F:DNA-binding transcription repressor activity, RNA polymerase II-specific"/>
    <property type="evidence" value="ECO:0007669"/>
    <property type="project" value="TreeGrafter"/>
</dbReference>
<dbReference type="PROSITE" id="PS50157">
    <property type="entry name" value="ZINC_FINGER_C2H2_2"/>
    <property type="match status" value="1"/>
</dbReference>
<keyword evidence="3 5" id="KW-0863">Zinc-finger</keyword>
<evidence type="ECO:0000259" key="9">
    <source>
        <dbReference type="PROSITE" id="PS50806"/>
    </source>
</evidence>
<evidence type="ECO:0000256" key="1">
    <source>
        <dbReference type="ARBA" id="ARBA00022723"/>
    </source>
</evidence>
<organism evidence="10 11">
    <name type="scientific">Lynx pardinus</name>
    <name type="common">Iberian lynx</name>
    <name type="synonym">Felis pardina</name>
    <dbReference type="NCBI Taxonomy" id="191816"/>
    <lineage>
        <taxon>Eukaryota</taxon>
        <taxon>Metazoa</taxon>
        <taxon>Chordata</taxon>
        <taxon>Craniata</taxon>
        <taxon>Vertebrata</taxon>
        <taxon>Euteleostomi</taxon>
        <taxon>Mammalia</taxon>
        <taxon>Eutheria</taxon>
        <taxon>Laurasiatheria</taxon>
        <taxon>Carnivora</taxon>
        <taxon>Feliformia</taxon>
        <taxon>Felidae</taxon>
        <taxon>Felinae</taxon>
        <taxon>Lynx</taxon>
    </lineage>
</organism>
<dbReference type="PROSITE" id="PS50805">
    <property type="entry name" value="KRAB"/>
    <property type="match status" value="1"/>
</dbReference>
<dbReference type="InterPro" id="IPR036236">
    <property type="entry name" value="Znf_C2H2_sf"/>
</dbReference>
<dbReference type="PANTHER" id="PTHR23232:SF118">
    <property type="entry name" value="ZINC FINGER PROTEIN 746"/>
    <property type="match status" value="1"/>
</dbReference>
<feature type="domain" description="C2H2-type" evidence="7">
    <location>
        <begin position="442"/>
        <end position="469"/>
    </location>
</feature>
<keyword evidence="2" id="KW-0677">Repeat</keyword>
<dbReference type="Pfam" id="PF01352">
    <property type="entry name" value="KRAB"/>
    <property type="match status" value="1"/>
</dbReference>
<feature type="region of interest" description="Disordered" evidence="6">
    <location>
        <begin position="195"/>
        <end position="235"/>
    </location>
</feature>
<accession>A0A485NNU5</accession>
<feature type="domain" description="KRAB" evidence="8">
    <location>
        <begin position="141"/>
        <end position="212"/>
    </location>
</feature>
<proteinExistence type="predicted"/>
<keyword evidence="11" id="KW-1185">Reference proteome</keyword>
<evidence type="ECO:0000313" key="11">
    <source>
        <dbReference type="Proteomes" id="UP000386466"/>
    </source>
</evidence>
<dbReference type="SUPFAM" id="SSF109640">
    <property type="entry name" value="KRAB domain (Kruppel-associated box)"/>
    <property type="match status" value="1"/>
</dbReference>
<dbReference type="PROSITE" id="PS50806">
    <property type="entry name" value="KRAB_RELATED"/>
    <property type="match status" value="1"/>
</dbReference>
<dbReference type="CDD" id="cd07765">
    <property type="entry name" value="KRAB_A-box"/>
    <property type="match status" value="1"/>
</dbReference>
<sequence>MAEAAPTSEWDSECLTSLQPLPLPTPPAANEAHLQTAAISLWTVVAAVQAIERKVEVHSRRLLHLEGRTGTAEKKLASCEKTVADLGNQLEGKWAVLGTLLQEYGLLQRRLENLENLLRNRNFWILRLPPGIKGDIPKVPVTFDDISIYFSTPEWEKLEEWQKELYKNIMKGNYESLISMDYAMNQPDVLSQIQPEGEHNTEEQAGPEESEIPTDPSEGAEPLVPAQDSSSQVKREEALCVRGQRGLEERAIPTESITDSPASAQDLLSRIKQEEHPCVWDQQDLAERDIPTDPNSESLISAHDILSWIKQEEQPYPWGPRDSMEGELGLDSGPTEGVMIKQEIQYTQEGSADLPGEFSGIAEEHAFLSPEHTELWGGQGSSVFLDPGPGDTNLEDPIEGSRDSGSGGTLGCPPKQEPSRQVQLEQQCGQGVKLKRDASGPYECSECEVSFRYKQQLAAHLHTHSEPGMASEPEESLRPRPRLKPQSKRAKLHQCDVCMRSFSCRAPERDKQTGDESPSTPSLSPQPAAEKNSYLYSTEITLWTVVAAIQALEKKVDSCLARLLTLEGRTETAGKKLADCERTAVEFGNQLEGKWAVLGSLPQEYGLPQRRLENTENLLRNGNFWVPRLPPWATRNLVPVERACLPSAGSSDS</sequence>
<dbReference type="InterPro" id="IPR003655">
    <property type="entry name" value="aKRAB"/>
</dbReference>
<evidence type="ECO:0000259" key="7">
    <source>
        <dbReference type="PROSITE" id="PS50157"/>
    </source>
</evidence>
<dbReference type="InterPro" id="IPR036051">
    <property type="entry name" value="KRAB_dom_sf"/>
</dbReference>
<dbReference type="SUPFAM" id="SSF57667">
    <property type="entry name" value="beta-beta-alpha zinc fingers"/>
    <property type="match status" value="1"/>
</dbReference>
<evidence type="ECO:0000259" key="8">
    <source>
        <dbReference type="PROSITE" id="PS50805"/>
    </source>
</evidence>
<feature type="compositionally biased region" description="Polar residues" evidence="6">
    <location>
        <begin position="515"/>
        <end position="525"/>
    </location>
</feature>
<feature type="region of interest" description="Disordered" evidence="6">
    <location>
        <begin position="377"/>
        <end position="421"/>
    </location>
</feature>
<dbReference type="PROSITE" id="PS00028">
    <property type="entry name" value="ZINC_FINGER_C2H2_1"/>
    <property type="match status" value="1"/>
</dbReference>
<evidence type="ECO:0000313" key="10">
    <source>
        <dbReference type="EMBL" id="VFV33873.1"/>
    </source>
</evidence>
<feature type="domain" description="KRAB-related" evidence="9">
    <location>
        <begin position="138"/>
        <end position="202"/>
    </location>
</feature>
<dbReference type="InterPro" id="IPR013087">
    <property type="entry name" value="Znf_C2H2_type"/>
</dbReference>
<gene>
    <name evidence="10" type="ORF">LYPA_23C011430</name>
</gene>
<evidence type="ECO:0000256" key="4">
    <source>
        <dbReference type="ARBA" id="ARBA00022833"/>
    </source>
</evidence>
<keyword evidence="4" id="KW-0862">Zinc</keyword>
<dbReference type="InterPro" id="IPR050169">
    <property type="entry name" value="Krueppel_C2H2_ZnF"/>
</dbReference>
<feature type="region of interest" description="Disordered" evidence="6">
    <location>
        <begin position="461"/>
        <end position="491"/>
    </location>
</feature>
<dbReference type="Gene3D" id="6.10.140.140">
    <property type="match status" value="1"/>
</dbReference>
<keyword evidence="1" id="KW-0479">Metal-binding</keyword>
<dbReference type="Proteomes" id="UP000386466">
    <property type="component" value="Unassembled WGS sequence"/>
</dbReference>
<evidence type="ECO:0000256" key="6">
    <source>
        <dbReference type="SAM" id="MobiDB-lite"/>
    </source>
</evidence>
<dbReference type="GO" id="GO:0008270">
    <property type="term" value="F:zinc ion binding"/>
    <property type="evidence" value="ECO:0007669"/>
    <property type="project" value="UniProtKB-KW"/>
</dbReference>
<dbReference type="EMBL" id="CAAGRJ010018872">
    <property type="protein sequence ID" value="VFV33873.1"/>
    <property type="molecule type" value="Genomic_DNA"/>
</dbReference>
<feature type="compositionally biased region" description="Basic residues" evidence="6">
    <location>
        <begin position="479"/>
        <end position="491"/>
    </location>
</feature>
<dbReference type="Gene3D" id="3.30.160.60">
    <property type="entry name" value="Classic Zinc Finger"/>
    <property type="match status" value="1"/>
</dbReference>
<protein>
    <submittedName>
        <fullName evidence="10">Zinc finger protein 398</fullName>
    </submittedName>
</protein>